<feature type="domain" description="AB hydrolase-1" evidence="2">
    <location>
        <begin position="23"/>
        <end position="256"/>
    </location>
</feature>
<evidence type="ECO:0000313" key="3">
    <source>
        <dbReference type="EMBL" id="ART78371.1"/>
    </source>
</evidence>
<dbReference type="Pfam" id="PF12697">
    <property type="entry name" value="Abhydrolase_6"/>
    <property type="match status" value="1"/>
</dbReference>
<dbReference type="EMBL" id="VTEU01000002">
    <property type="protein sequence ID" value="TYS59696.1"/>
    <property type="molecule type" value="Genomic_DNA"/>
</dbReference>
<proteinExistence type="predicted"/>
<dbReference type="EMBL" id="CP020880">
    <property type="protein sequence ID" value="ART78371.1"/>
    <property type="molecule type" value="Genomic_DNA"/>
</dbReference>
<dbReference type="GO" id="GO:0016787">
    <property type="term" value="F:hydrolase activity"/>
    <property type="evidence" value="ECO:0007669"/>
    <property type="project" value="UniProtKB-KW"/>
</dbReference>
<accession>A0A1Y0CSN1</accession>
<gene>
    <name evidence="3" type="ORF">B4U37_20975</name>
    <name evidence="4" type="ORF">FZC74_05965</name>
</gene>
<name>A0A1Y0CSN1_9BACI</name>
<dbReference type="Gene3D" id="3.40.50.1820">
    <property type="entry name" value="alpha/beta hydrolase"/>
    <property type="match status" value="1"/>
</dbReference>
<evidence type="ECO:0000313" key="6">
    <source>
        <dbReference type="Proteomes" id="UP000323393"/>
    </source>
</evidence>
<dbReference type="PANTHER" id="PTHR43798:SF31">
    <property type="entry name" value="AB HYDROLASE SUPERFAMILY PROTEIN YCLE"/>
    <property type="match status" value="1"/>
</dbReference>
<dbReference type="GeneID" id="96740876"/>
<evidence type="ECO:0000313" key="5">
    <source>
        <dbReference type="Proteomes" id="UP000195573"/>
    </source>
</evidence>
<dbReference type="Proteomes" id="UP000195573">
    <property type="component" value="Chromosome"/>
</dbReference>
<dbReference type="AlphaFoldDB" id="A0A1Y0CSN1"/>
<protein>
    <submittedName>
        <fullName evidence="4">Alpha/beta hydrolase</fullName>
    </submittedName>
</protein>
<dbReference type="GO" id="GO:0016020">
    <property type="term" value="C:membrane"/>
    <property type="evidence" value="ECO:0007669"/>
    <property type="project" value="TreeGrafter"/>
</dbReference>
<reference evidence="4 6" key="2">
    <citation type="submission" date="2019-08" db="EMBL/GenBank/DDBJ databases">
        <title>Bacillus genomes from the desert of Cuatro Cienegas, Coahuila.</title>
        <authorList>
            <person name="Olmedo-Alvarez G."/>
        </authorList>
    </citation>
    <scope>NUCLEOTIDE SEQUENCE [LARGE SCALE GENOMIC DNA]</scope>
    <source>
        <strain evidence="4 6">CH88_3T</strain>
    </source>
</reference>
<evidence type="ECO:0000256" key="1">
    <source>
        <dbReference type="ARBA" id="ARBA00022801"/>
    </source>
</evidence>
<sequence>MPKIELETSVELYYDDHGEGTPVIFIHGVWMSRKFFKDQLPFFSKEHRAITIDLRGHGDSALVTEGHTISTYAKDLQAFITKLDLKDVVLVGWSMGAFVIWEYLQQVGEANVKGTVIVDELASDFKWPDFPIGAFDLPTLTHFMREVQDNRVDFLRGFIPLMFKEDVAPEEMEWMLEETMKPMTGVASAILFDQSVVDYRSTFPSLSKPTLLCFGKVEKLIPVAAGEHLKEAIANSELVLFEESCHCPFLEETERFNIEVSNFIKSL</sequence>
<dbReference type="SUPFAM" id="SSF53474">
    <property type="entry name" value="alpha/beta-Hydrolases"/>
    <property type="match status" value="1"/>
</dbReference>
<organism evidence="4 6">
    <name type="scientific">Sutcliffiella horikoshii</name>
    <dbReference type="NCBI Taxonomy" id="79883"/>
    <lineage>
        <taxon>Bacteria</taxon>
        <taxon>Bacillati</taxon>
        <taxon>Bacillota</taxon>
        <taxon>Bacilli</taxon>
        <taxon>Bacillales</taxon>
        <taxon>Bacillaceae</taxon>
        <taxon>Sutcliffiella</taxon>
    </lineage>
</organism>
<dbReference type="RefSeq" id="WP_088019904.1">
    <property type="nucleotide sequence ID" value="NZ_CP020880.1"/>
</dbReference>
<dbReference type="PANTHER" id="PTHR43798">
    <property type="entry name" value="MONOACYLGLYCEROL LIPASE"/>
    <property type="match status" value="1"/>
</dbReference>
<evidence type="ECO:0000259" key="2">
    <source>
        <dbReference type="Pfam" id="PF12697"/>
    </source>
</evidence>
<dbReference type="InterPro" id="IPR050266">
    <property type="entry name" value="AB_hydrolase_sf"/>
</dbReference>
<reference evidence="3 5" key="1">
    <citation type="submission" date="2017-04" db="EMBL/GenBank/DDBJ databases">
        <title>Complete Genome Sequence of the Bacillus horikoshii 20a strain from Cuatro Cienegas, Coahuila, Mexico.</title>
        <authorList>
            <person name="Zarza E."/>
            <person name="Alcaraz L.D."/>
            <person name="Aguilar-Salinas B."/>
            <person name="Islas A."/>
            <person name="Olmedo-Alvarez G."/>
        </authorList>
    </citation>
    <scope>NUCLEOTIDE SEQUENCE [LARGE SCALE GENOMIC DNA]</scope>
    <source>
        <strain evidence="3 5">20a</strain>
    </source>
</reference>
<dbReference type="Proteomes" id="UP000323393">
    <property type="component" value="Unassembled WGS sequence"/>
</dbReference>
<evidence type="ECO:0000313" key="4">
    <source>
        <dbReference type="EMBL" id="TYS59696.1"/>
    </source>
</evidence>
<dbReference type="InterPro" id="IPR000073">
    <property type="entry name" value="AB_hydrolase_1"/>
</dbReference>
<keyword evidence="5" id="KW-1185">Reference proteome</keyword>
<keyword evidence="1 4" id="KW-0378">Hydrolase</keyword>
<dbReference type="InterPro" id="IPR029058">
    <property type="entry name" value="AB_hydrolase_fold"/>
</dbReference>
<dbReference type="KEGG" id="bhk:B4U37_20975"/>